<name>B7BEL3_9BACT</name>
<feature type="domain" description="ASCH" evidence="1">
    <location>
        <begin position="5"/>
        <end position="98"/>
    </location>
</feature>
<accession>B7BEL3</accession>
<dbReference type="GeneID" id="93406913"/>
<dbReference type="InterPro" id="IPR015947">
    <property type="entry name" value="PUA-like_sf"/>
</dbReference>
<dbReference type="Gene3D" id="2.30.130.30">
    <property type="entry name" value="Hypothetical protein"/>
    <property type="match status" value="1"/>
</dbReference>
<organism evidence="2 3">
    <name type="scientific">Parabacteroides johnsonii DSM 18315</name>
    <dbReference type="NCBI Taxonomy" id="537006"/>
    <lineage>
        <taxon>Bacteria</taxon>
        <taxon>Pseudomonadati</taxon>
        <taxon>Bacteroidota</taxon>
        <taxon>Bacteroidia</taxon>
        <taxon>Bacteroidales</taxon>
        <taxon>Tannerellaceae</taxon>
        <taxon>Parabacteroides</taxon>
    </lineage>
</organism>
<reference evidence="2 3" key="2">
    <citation type="submission" date="2008-10" db="EMBL/GenBank/DDBJ databases">
        <authorList>
            <person name="Fulton L."/>
            <person name="Clifton S."/>
            <person name="Fulton B."/>
            <person name="Xu J."/>
            <person name="Minx P."/>
            <person name="Pepin K.H."/>
            <person name="Johnson M."/>
            <person name="Bhonagiri V."/>
            <person name="Nash W.E."/>
            <person name="Mardis E.R."/>
            <person name="Wilson R.K."/>
        </authorList>
    </citation>
    <scope>NUCLEOTIDE SEQUENCE [LARGE SCALE GENOMIC DNA]</scope>
    <source>
        <strain evidence="2 3">DSM 18315</strain>
    </source>
</reference>
<protein>
    <submittedName>
        <fullName evidence="2">ASCH domain protein</fullName>
    </submittedName>
</protein>
<reference evidence="2 3" key="1">
    <citation type="submission" date="2008-10" db="EMBL/GenBank/DDBJ databases">
        <title>Draft genome sequence of Parabacteroides johnsonii (DSM 18315).</title>
        <authorList>
            <person name="Sudarsanam P."/>
            <person name="Ley R."/>
            <person name="Guruge J."/>
            <person name="Turnbaugh P.J."/>
            <person name="Mahowald M."/>
            <person name="Liep D."/>
            <person name="Gordon J."/>
        </authorList>
    </citation>
    <scope>NUCLEOTIDE SEQUENCE [LARGE SCALE GENOMIC DNA]</scope>
    <source>
        <strain evidence="2 3">DSM 18315</strain>
    </source>
</reference>
<dbReference type="Pfam" id="PF04266">
    <property type="entry name" value="ASCH"/>
    <property type="match status" value="1"/>
</dbReference>
<comment type="caution">
    <text evidence="2">The sequence shown here is derived from an EMBL/GenBank/DDBJ whole genome shotgun (WGS) entry which is preliminary data.</text>
</comment>
<evidence type="ECO:0000313" key="3">
    <source>
        <dbReference type="Proteomes" id="UP000005510"/>
    </source>
</evidence>
<evidence type="ECO:0000259" key="1">
    <source>
        <dbReference type="SMART" id="SM01022"/>
    </source>
</evidence>
<dbReference type="STRING" id="537006.PRABACTJOHN_03492"/>
<dbReference type="SUPFAM" id="SSF88697">
    <property type="entry name" value="PUA domain-like"/>
    <property type="match status" value="1"/>
</dbReference>
<evidence type="ECO:0000313" key="2">
    <source>
        <dbReference type="EMBL" id="EEC95149.1"/>
    </source>
</evidence>
<dbReference type="InterPro" id="IPR007374">
    <property type="entry name" value="ASCH_domain"/>
</dbReference>
<dbReference type="EMBL" id="ABYH01000370">
    <property type="protein sequence ID" value="EEC95149.1"/>
    <property type="molecule type" value="Genomic_DNA"/>
</dbReference>
<dbReference type="RefSeq" id="WP_008151749.1">
    <property type="nucleotide sequence ID" value="NZ_CP102285.1"/>
</dbReference>
<dbReference type="SMART" id="SM01022">
    <property type="entry name" value="ASCH"/>
    <property type="match status" value="1"/>
</dbReference>
<dbReference type="Proteomes" id="UP000005510">
    <property type="component" value="Unassembled WGS sequence"/>
</dbReference>
<sequence>MKVLLSIKPEFVREIFQGRKKFEYRKNVFTKHVTQVVVYSTKPEGMIVGEFSVKKILSDTPEKLWEKTSFVSGISKEFFDQYFKGRDKGYALQIENPVLYKKPINPFDVFTSFVAPQSFKYLEEDDIEESVLSFVEL</sequence>
<proteinExistence type="predicted"/>
<dbReference type="AlphaFoldDB" id="B7BEL3"/>
<dbReference type="HOGENOM" id="CLU_135561_1_0_10"/>
<gene>
    <name evidence="2" type="ORF">PRABACTJOHN_03492</name>
</gene>